<accession>A0ABP7E888</accession>
<dbReference type="InterPro" id="IPR002213">
    <property type="entry name" value="UDP_glucos_trans"/>
</dbReference>
<dbReference type="Pfam" id="PF00201">
    <property type="entry name" value="UDPGT"/>
    <property type="match status" value="1"/>
</dbReference>
<gene>
    <name evidence="1" type="ORF">GCM10022268_25210</name>
</gene>
<dbReference type="Gene3D" id="3.40.50.2000">
    <property type="entry name" value="Glycogen Phosphorylase B"/>
    <property type="match status" value="2"/>
</dbReference>
<comment type="caution">
    <text evidence="1">The sequence shown here is derived from an EMBL/GenBank/DDBJ whole genome shotgun (WGS) entry which is preliminary data.</text>
</comment>
<evidence type="ECO:0000313" key="2">
    <source>
        <dbReference type="Proteomes" id="UP001500523"/>
    </source>
</evidence>
<keyword evidence="2" id="KW-1185">Reference proteome</keyword>
<dbReference type="EMBL" id="BAABBF010000005">
    <property type="protein sequence ID" value="GAA3715562.1"/>
    <property type="molecule type" value="Genomic_DNA"/>
</dbReference>
<reference evidence="2" key="1">
    <citation type="journal article" date="2019" name="Int. J. Syst. Evol. Microbiol.">
        <title>The Global Catalogue of Microorganisms (GCM) 10K type strain sequencing project: providing services to taxonomists for standard genome sequencing and annotation.</title>
        <authorList>
            <consortium name="The Broad Institute Genomics Platform"/>
            <consortium name="The Broad Institute Genome Sequencing Center for Infectious Disease"/>
            <person name="Wu L."/>
            <person name="Ma J."/>
        </authorList>
    </citation>
    <scope>NUCLEOTIDE SEQUENCE [LARGE SCALE GENOMIC DNA]</scope>
    <source>
        <strain evidence="2">JCM 17498</strain>
    </source>
</reference>
<dbReference type="RefSeq" id="WP_344693757.1">
    <property type="nucleotide sequence ID" value="NZ_BAABBF010000005.1"/>
</dbReference>
<evidence type="ECO:0000313" key="1">
    <source>
        <dbReference type="EMBL" id="GAA3715562.1"/>
    </source>
</evidence>
<protein>
    <submittedName>
        <fullName evidence="1">Glycosyltransferase</fullName>
    </submittedName>
</protein>
<dbReference type="PANTHER" id="PTHR48050:SF13">
    <property type="entry name" value="STEROL 3-BETA-GLUCOSYLTRANSFERASE UGT80A2"/>
    <property type="match status" value="1"/>
</dbReference>
<name>A0ABP7E888_9SPHN</name>
<dbReference type="InterPro" id="IPR050426">
    <property type="entry name" value="Glycosyltransferase_28"/>
</dbReference>
<dbReference type="SUPFAM" id="SSF53756">
    <property type="entry name" value="UDP-Glycosyltransferase/glycogen phosphorylase"/>
    <property type="match status" value="1"/>
</dbReference>
<dbReference type="Proteomes" id="UP001500523">
    <property type="component" value="Unassembled WGS sequence"/>
</dbReference>
<organism evidence="1 2">
    <name type="scientific">Sphingomonas cynarae</name>
    <dbReference type="NCBI Taxonomy" id="930197"/>
    <lineage>
        <taxon>Bacteria</taxon>
        <taxon>Pseudomonadati</taxon>
        <taxon>Pseudomonadota</taxon>
        <taxon>Alphaproteobacteria</taxon>
        <taxon>Sphingomonadales</taxon>
        <taxon>Sphingomonadaceae</taxon>
        <taxon>Sphingomonas</taxon>
    </lineage>
</organism>
<sequence length="410" mass="42933">MTGLRHFAVIAPPTPGHVNPLQVLGSALMDLGHRVTIVHQPDVAPLITDPRVGFTAIPDVTDVERSLRRFNATLAAPTGPVGLTRMIRATAAISERLLDQAPSVLRRIGADTVIADSAEPAGALIAQTLGLPMIVSVTGLPLLGEEGVPPPFLGWRYRDDAIGRFRNRGGYRVSERLMRPVADVLNRHRAAWDLPGAVPAPRLYVAQCPQALDYPRRNLPPQFRYGAPWRSPADESVELPDDGRPLVFCSLGSLQGARRSLFALMAQACAAIGARAVIGHGGGLSAAEAAGLPGDPLVRAMWPQQAVLRHAAAAILHGGFNTVLDALAAGIPIVALPIAFEQPGTAARVAWTGAGEVLSPRTASVRRLALALERVIGQSCYREAASRLAAGINAAGGASSAAAAIDAALN</sequence>
<proteinExistence type="predicted"/>
<dbReference type="PANTHER" id="PTHR48050">
    <property type="entry name" value="STEROL 3-BETA-GLUCOSYLTRANSFERASE"/>
    <property type="match status" value="1"/>
</dbReference>
<dbReference type="CDD" id="cd03784">
    <property type="entry name" value="GT1_Gtf-like"/>
    <property type="match status" value="1"/>
</dbReference>